<reference evidence="1" key="1">
    <citation type="journal article" date="2023" name="Insect Mol. Biol.">
        <title>Genome sequencing provides insights into the evolution of gene families encoding plant cell wall-degrading enzymes in longhorned beetles.</title>
        <authorList>
            <person name="Shin N.R."/>
            <person name="Okamura Y."/>
            <person name="Kirsch R."/>
            <person name="Pauchet Y."/>
        </authorList>
    </citation>
    <scope>NUCLEOTIDE SEQUENCE</scope>
    <source>
        <strain evidence="1">RBIC_L_NR</strain>
    </source>
</reference>
<gene>
    <name evidence="1" type="ORF">NQ314_012294</name>
</gene>
<proteinExistence type="predicted"/>
<dbReference type="EMBL" id="JANEYF010003408">
    <property type="protein sequence ID" value="KAJ8936554.1"/>
    <property type="molecule type" value="Genomic_DNA"/>
</dbReference>
<evidence type="ECO:0000313" key="1">
    <source>
        <dbReference type="EMBL" id="KAJ8936554.1"/>
    </source>
</evidence>
<name>A0AAV8XDR0_9CUCU</name>
<protein>
    <submittedName>
        <fullName evidence="1">Uncharacterized protein</fullName>
    </submittedName>
</protein>
<comment type="caution">
    <text evidence="1">The sequence shown here is derived from an EMBL/GenBank/DDBJ whole genome shotgun (WGS) entry which is preliminary data.</text>
</comment>
<accession>A0AAV8XDR0</accession>
<dbReference type="Proteomes" id="UP001162156">
    <property type="component" value="Unassembled WGS sequence"/>
</dbReference>
<sequence>MASCTLKSVKNTIGTIKTVTNYIKDGHIRRNAFKKNIPNDCTTHTLKTMCETRWVERHKNVTDFVKLFPVIVKTLEDITNVDNTAAIFLSAIQKSEFVVSLKIMEIFSIIFTYK</sequence>
<keyword evidence="2" id="KW-1185">Reference proteome</keyword>
<organism evidence="1 2">
    <name type="scientific">Rhamnusium bicolor</name>
    <dbReference type="NCBI Taxonomy" id="1586634"/>
    <lineage>
        <taxon>Eukaryota</taxon>
        <taxon>Metazoa</taxon>
        <taxon>Ecdysozoa</taxon>
        <taxon>Arthropoda</taxon>
        <taxon>Hexapoda</taxon>
        <taxon>Insecta</taxon>
        <taxon>Pterygota</taxon>
        <taxon>Neoptera</taxon>
        <taxon>Endopterygota</taxon>
        <taxon>Coleoptera</taxon>
        <taxon>Polyphaga</taxon>
        <taxon>Cucujiformia</taxon>
        <taxon>Chrysomeloidea</taxon>
        <taxon>Cerambycidae</taxon>
        <taxon>Lepturinae</taxon>
        <taxon>Rhagiini</taxon>
        <taxon>Rhamnusium</taxon>
    </lineage>
</organism>
<dbReference type="AlphaFoldDB" id="A0AAV8XDR0"/>
<evidence type="ECO:0000313" key="2">
    <source>
        <dbReference type="Proteomes" id="UP001162156"/>
    </source>
</evidence>